<dbReference type="PANTHER" id="PTHR16515:SF22">
    <property type="entry name" value="HISTONE-LYSINE N-METHYLTRANSFERASE PRDM6-RELATED"/>
    <property type="match status" value="1"/>
</dbReference>
<keyword evidence="3" id="KW-0479">Metal-binding</keyword>
<feature type="compositionally biased region" description="Polar residues" evidence="4">
    <location>
        <begin position="344"/>
        <end position="353"/>
    </location>
</feature>
<dbReference type="SUPFAM" id="SSF82199">
    <property type="entry name" value="SET domain"/>
    <property type="match status" value="2"/>
</dbReference>
<feature type="compositionally biased region" description="Polar residues" evidence="4">
    <location>
        <begin position="255"/>
        <end position="269"/>
    </location>
</feature>
<proteinExistence type="predicted"/>
<feature type="domain" description="C2H2-type" evidence="5">
    <location>
        <begin position="363"/>
        <end position="390"/>
    </location>
</feature>
<feature type="region of interest" description="Disordered" evidence="4">
    <location>
        <begin position="251"/>
        <end position="353"/>
    </location>
</feature>
<evidence type="ECO:0000256" key="1">
    <source>
        <dbReference type="ARBA" id="ARBA00023015"/>
    </source>
</evidence>
<feature type="domain" description="C2H2-type" evidence="5">
    <location>
        <begin position="419"/>
        <end position="446"/>
    </location>
</feature>
<dbReference type="InterPro" id="IPR013087">
    <property type="entry name" value="Znf_C2H2_type"/>
</dbReference>
<dbReference type="InterPro" id="IPR050331">
    <property type="entry name" value="Zinc_finger"/>
</dbReference>
<feature type="domain" description="SET" evidence="6">
    <location>
        <begin position="492"/>
        <end position="608"/>
    </location>
</feature>
<reference evidence="7 8" key="1">
    <citation type="submission" date="2022-05" db="EMBL/GenBank/DDBJ databases">
        <authorList>
            <consortium name="Genoscope - CEA"/>
            <person name="William W."/>
        </authorList>
    </citation>
    <scope>NUCLEOTIDE SEQUENCE [LARGE SCALE GENOMIC DNA]</scope>
</reference>
<dbReference type="Gene3D" id="2.170.270.10">
    <property type="entry name" value="SET domain"/>
    <property type="match status" value="2"/>
</dbReference>
<comment type="caution">
    <text evidence="7">The sequence shown here is derived from an EMBL/GenBank/DDBJ whole genome shotgun (WGS) entry which is preliminary data.</text>
</comment>
<feature type="compositionally biased region" description="Basic and acidic residues" evidence="4">
    <location>
        <begin position="270"/>
        <end position="280"/>
    </location>
</feature>
<evidence type="ECO:0000313" key="8">
    <source>
        <dbReference type="Proteomes" id="UP001159405"/>
    </source>
</evidence>
<gene>
    <name evidence="7" type="ORF">PLOB_00000756</name>
</gene>
<feature type="region of interest" description="Disordered" evidence="4">
    <location>
        <begin position="647"/>
        <end position="672"/>
    </location>
</feature>
<keyword evidence="2" id="KW-0804">Transcription</keyword>
<dbReference type="Pfam" id="PF13894">
    <property type="entry name" value="zf-C2H2_4"/>
    <property type="match status" value="1"/>
</dbReference>
<feature type="domain" description="SET" evidence="6">
    <location>
        <begin position="111"/>
        <end position="226"/>
    </location>
</feature>
<evidence type="ECO:0000259" key="6">
    <source>
        <dbReference type="PROSITE" id="PS50280"/>
    </source>
</evidence>
<dbReference type="Pfam" id="PF21549">
    <property type="entry name" value="PRDM2_PR"/>
    <property type="match status" value="2"/>
</dbReference>
<protein>
    <recommendedName>
        <fullName evidence="9">Histone-lysine N-methyltransferase PRDM6</fullName>
    </recommendedName>
</protein>
<sequence>MSSLFSEETKRRLEVNLLSQLAMPVNFEAEPHQEGRSRMFSDNEVFSFLYGKTRPQAVNKDVVSAQSVTQASNTDCDFCRAMPHGSCLIHRHPSPLLPEKALTYAVTSIPPACKLRASNVGKGYGVFTNQNIPLGTWIGPYEGTRIRPSDVTPNMDTSHMWEIYEGNTLSHYIDGSDENVASWMRFIRCARHKEEQNLFSFQYNGNIYYRAFKDIPCGTELLVWYDEKYPMYMGIPLGMEVGAVYVPTTTTTTTAQHQPERQQNATALQRSDRSLDKESPPIKPQDTAGQYSNTATSSRLTPSTSPSRNSRSPQADSKNLPPLIPTKSLPKRSASIDSLPPDQRTPTSNEPNSHLQLSELTSWQCQQCHKTFTQRLALQMHVCQSQPTKPFQCGQCGSTFNNSSELRTHVVSHTTERPFKCGFCSRTFVGATTLNNHVRTHMGQKPFSCEKCGKAVCHADTNPNFQCPMHKHDKAVVRKTSQLPLALRSLPPEVGLCTSTIPGQECGICAKRKIPVGAWIGPYEGKFLKPTELSSTTDTSYRWEIFQNGELTGYIDGSDVKLTSWMRFIRSARHKREQNLFAFQYLGRIFYRAFKDILPGEEMLVWYDEKYPQYLGIPWTIFDLAAAVPPGSSRTDEVIIMSPVGKNDRPLNISTQESIFPSPPPSPLSKPS</sequence>
<keyword evidence="3" id="KW-0862">Zinc</keyword>
<feature type="compositionally biased region" description="Pro residues" evidence="4">
    <location>
        <begin position="661"/>
        <end position="672"/>
    </location>
</feature>
<keyword evidence="8" id="KW-1185">Reference proteome</keyword>
<dbReference type="PROSITE" id="PS50280">
    <property type="entry name" value="SET"/>
    <property type="match status" value="2"/>
</dbReference>
<evidence type="ECO:0000259" key="5">
    <source>
        <dbReference type="PROSITE" id="PS50157"/>
    </source>
</evidence>
<dbReference type="PROSITE" id="PS00028">
    <property type="entry name" value="ZINC_FINGER_C2H2_1"/>
    <property type="match status" value="2"/>
</dbReference>
<dbReference type="PROSITE" id="PS50157">
    <property type="entry name" value="ZINC_FINGER_C2H2_2"/>
    <property type="match status" value="3"/>
</dbReference>
<dbReference type="InterPro" id="IPR036236">
    <property type="entry name" value="Znf_C2H2_sf"/>
</dbReference>
<keyword evidence="1" id="KW-0805">Transcription regulation</keyword>
<accession>A0ABN8N6V2</accession>
<dbReference type="PANTHER" id="PTHR16515">
    <property type="entry name" value="PR DOMAIN ZINC FINGER PROTEIN"/>
    <property type="match status" value="1"/>
</dbReference>
<dbReference type="Pfam" id="PF00096">
    <property type="entry name" value="zf-C2H2"/>
    <property type="match status" value="1"/>
</dbReference>
<keyword evidence="3" id="KW-0863">Zinc-finger</keyword>
<name>A0ABN8N6V2_9CNID</name>
<dbReference type="SMART" id="SM00317">
    <property type="entry name" value="SET"/>
    <property type="match status" value="2"/>
</dbReference>
<evidence type="ECO:0008006" key="9">
    <source>
        <dbReference type="Google" id="ProtNLM"/>
    </source>
</evidence>
<organism evidence="7 8">
    <name type="scientific">Porites lobata</name>
    <dbReference type="NCBI Taxonomy" id="104759"/>
    <lineage>
        <taxon>Eukaryota</taxon>
        <taxon>Metazoa</taxon>
        <taxon>Cnidaria</taxon>
        <taxon>Anthozoa</taxon>
        <taxon>Hexacorallia</taxon>
        <taxon>Scleractinia</taxon>
        <taxon>Fungiina</taxon>
        <taxon>Poritidae</taxon>
        <taxon>Porites</taxon>
    </lineage>
</organism>
<dbReference type="SMART" id="SM00355">
    <property type="entry name" value="ZnF_C2H2"/>
    <property type="match status" value="3"/>
</dbReference>
<feature type="non-terminal residue" evidence="7">
    <location>
        <position position="672"/>
    </location>
</feature>
<dbReference type="Gene3D" id="3.30.160.60">
    <property type="entry name" value="Classic Zinc Finger"/>
    <property type="match status" value="2"/>
</dbReference>
<dbReference type="Proteomes" id="UP001159405">
    <property type="component" value="Unassembled WGS sequence"/>
</dbReference>
<feature type="domain" description="C2H2-type" evidence="5">
    <location>
        <begin position="391"/>
        <end position="418"/>
    </location>
</feature>
<evidence type="ECO:0000256" key="3">
    <source>
        <dbReference type="PROSITE-ProRule" id="PRU00042"/>
    </source>
</evidence>
<evidence type="ECO:0000256" key="2">
    <source>
        <dbReference type="ARBA" id="ARBA00023163"/>
    </source>
</evidence>
<dbReference type="InterPro" id="IPR001214">
    <property type="entry name" value="SET_dom"/>
</dbReference>
<dbReference type="EMBL" id="CALNXK010000010">
    <property type="protein sequence ID" value="CAH3042951.1"/>
    <property type="molecule type" value="Genomic_DNA"/>
</dbReference>
<feature type="compositionally biased region" description="Low complexity" evidence="4">
    <location>
        <begin position="296"/>
        <end position="313"/>
    </location>
</feature>
<dbReference type="SUPFAM" id="SSF57667">
    <property type="entry name" value="beta-beta-alpha zinc fingers"/>
    <property type="match status" value="2"/>
</dbReference>
<evidence type="ECO:0000313" key="7">
    <source>
        <dbReference type="EMBL" id="CAH3042951.1"/>
    </source>
</evidence>
<dbReference type="InterPro" id="IPR046341">
    <property type="entry name" value="SET_dom_sf"/>
</dbReference>
<evidence type="ECO:0000256" key="4">
    <source>
        <dbReference type="SAM" id="MobiDB-lite"/>
    </source>
</evidence>